<dbReference type="RefSeq" id="WP_193120841.1">
    <property type="nucleotide sequence ID" value="NZ_JADBGI010000004.1"/>
</dbReference>
<comment type="caution">
    <text evidence="3">The sequence shown here is derived from an EMBL/GenBank/DDBJ whole genome shotgun (WGS) entry which is preliminary data.</text>
</comment>
<gene>
    <name evidence="3" type="ORF">IDM40_05665</name>
</gene>
<evidence type="ECO:0000313" key="3">
    <source>
        <dbReference type="EMBL" id="MBE2998193.1"/>
    </source>
</evidence>
<feature type="transmembrane region" description="Helical" evidence="1">
    <location>
        <begin position="12"/>
        <end position="31"/>
    </location>
</feature>
<keyword evidence="1" id="KW-0812">Transmembrane</keyword>
<accession>A0ABR9P2W7</accession>
<feature type="transmembrane region" description="Helical" evidence="1">
    <location>
        <begin position="43"/>
        <end position="62"/>
    </location>
</feature>
<name>A0ABR9P2W7_9ACTN</name>
<keyword evidence="1" id="KW-0472">Membrane</keyword>
<evidence type="ECO:0000313" key="4">
    <source>
        <dbReference type="Proteomes" id="UP000806528"/>
    </source>
</evidence>
<dbReference type="Pfam" id="PF07331">
    <property type="entry name" value="TctB"/>
    <property type="match status" value="1"/>
</dbReference>
<sequence>MNAAATTRGDRVIGVILLALSATLLALSFGFPPPGQEHDPGTAALPRIVAVVLGLLSLALIWRPERSGPLPDTGGLVQVGAIALLSLVYALLLEPIGFVLASTGFMAAALLLIGVRRPVAIAAVSAGVAVGLHLLFAQLLEVFLPTGLLSGLPLLGAA</sequence>
<dbReference type="InterPro" id="IPR009936">
    <property type="entry name" value="DUF1468"/>
</dbReference>
<evidence type="ECO:0000256" key="1">
    <source>
        <dbReference type="SAM" id="Phobius"/>
    </source>
</evidence>
<feature type="domain" description="DUF1468" evidence="2">
    <location>
        <begin position="12"/>
        <end position="145"/>
    </location>
</feature>
<feature type="transmembrane region" description="Helical" evidence="1">
    <location>
        <begin position="98"/>
        <end position="115"/>
    </location>
</feature>
<keyword evidence="4" id="KW-1185">Reference proteome</keyword>
<dbReference type="Proteomes" id="UP000806528">
    <property type="component" value="Unassembled WGS sequence"/>
</dbReference>
<keyword evidence="1" id="KW-1133">Transmembrane helix</keyword>
<organism evidence="3 4">
    <name type="scientific">Nocardiopsis coralli</name>
    <dbReference type="NCBI Taxonomy" id="2772213"/>
    <lineage>
        <taxon>Bacteria</taxon>
        <taxon>Bacillati</taxon>
        <taxon>Actinomycetota</taxon>
        <taxon>Actinomycetes</taxon>
        <taxon>Streptosporangiales</taxon>
        <taxon>Nocardiopsidaceae</taxon>
        <taxon>Nocardiopsis</taxon>
    </lineage>
</organism>
<reference evidence="3 4" key="1">
    <citation type="submission" date="2020-09" db="EMBL/GenBank/DDBJ databases">
        <title>Diversity and distribution of actinomycetes associated with coral in the coast of Hainan.</title>
        <authorList>
            <person name="Li F."/>
        </authorList>
    </citation>
    <scope>NUCLEOTIDE SEQUENCE [LARGE SCALE GENOMIC DNA]</scope>
    <source>
        <strain evidence="3 4">HNM0947</strain>
    </source>
</reference>
<feature type="transmembrane region" description="Helical" evidence="1">
    <location>
        <begin position="122"/>
        <end position="144"/>
    </location>
</feature>
<evidence type="ECO:0000259" key="2">
    <source>
        <dbReference type="Pfam" id="PF07331"/>
    </source>
</evidence>
<proteinExistence type="predicted"/>
<dbReference type="EMBL" id="JADBGI010000004">
    <property type="protein sequence ID" value="MBE2998193.1"/>
    <property type="molecule type" value="Genomic_DNA"/>
</dbReference>
<protein>
    <submittedName>
        <fullName evidence="3">Tripartite tricarboxylate transporter TctB family protein</fullName>
    </submittedName>
</protein>
<feature type="transmembrane region" description="Helical" evidence="1">
    <location>
        <begin position="74"/>
        <end position="92"/>
    </location>
</feature>